<keyword evidence="3" id="KW-0238">DNA-binding</keyword>
<evidence type="ECO:0000313" key="8">
    <source>
        <dbReference type="Proteomes" id="UP000056109"/>
    </source>
</evidence>
<dbReference type="InterPro" id="IPR011010">
    <property type="entry name" value="DNA_brk_join_enz"/>
</dbReference>
<gene>
    <name evidence="7" type="ORF">ASN_1744</name>
</gene>
<evidence type="ECO:0000256" key="2">
    <source>
        <dbReference type="ARBA" id="ARBA00022908"/>
    </source>
</evidence>
<evidence type="ECO:0000259" key="6">
    <source>
        <dbReference type="PROSITE" id="PS51898"/>
    </source>
</evidence>
<evidence type="ECO:0000256" key="1">
    <source>
        <dbReference type="ARBA" id="ARBA00008857"/>
    </source>
</evidence>
<name>A0A0U5ETS7_9PROT</name>
<dbReference type="PANTHER" id="PTHR30349">
    <property type="entry name" value="PHAGE INTEGRASE-RELATED"/>
    <property type="match status" value="1"/>
</dbReference>
<dbReference type="InterPro" id="IPR002104">
    <property type="entry name" value="Integrase_catalytic"/>
</dbReference>
<feature type="domain" description="Tyr recombinase" evidence="6">
    <location>
        <begin position="171"/>
        <end position="339"/>
    </location>
</feature>
<dbReference type="InterPro" id="IPR013762">
    <property type="entry name" value="Integrase-like_cat_sf"/>
</dbReference>
<dbReference type="PANTHER" id="PTHR30349:SF64">
    <property type="entry name" value="PROPHAGE INTEGRASE INTD-RELATED"/>
    <property type="match status" value="1"/>
</dbReference>
<dbReference type="Proteomes" id="UP000056109">
    <property type="component" value="Chromosome I"/>
</dbReference>
<dbReference type="PROSITE" id="PS51898">
    <property type="entry name" value="TYR_RECOMBINASE"/>
    <property type="match status" value="1"/>
</dbReference>
<reference evidence="8" key="1">
    <citation type="submission" date="2014-09" db="EMBL/GenBank/DDBJ databases">
        <authorList>
            <person name="Illeghems K.G."/>
        </authorList>
    </citation>
    <scope>NUCLEOTIDE SEQUENCE [LARGE SCALE GENOMIC DNA]</scope>
    <source>
        <strain evidence="8">108B</strain>
    </source>
</reference>
<keyword evidence="8" id="KW-1185">Reference proteome</keyword>
<dbReference type="Pfam" id="PF00589">
    <property type="entry name" value="Phage_integrase"/>
    <property type="match status" value="1"/>
</dbReference>
<protein>
    <submittedName>
        <fullName evidence="7">Integrase</fullName>
    </submittedName>
</protein>
<dbReference type="Gene3D" id="1.10.150.130">
    <property type="match status" value="1"/>
</dbReference>
<dbReference type="GO" id="GO:0006310">
    <property type="term" value="P:DNA recombination"/>
    <property type="evidence" value="ECO:0007669"/>
    <property type="project" value="UniProtKB-KW"/>
</dbReference>
<accession>A0A0U5ETS7</accession>
<evidence type="ECO:0000256" key="4">
    <source>
        <dbReference type="ARBA" id="ARBA00023172"/>
    </source>
</evidence>
<dbReference type="GO" id="GO:0015074">
    <property type="term" value="P:DNA integration"/>
    <property type="evidence" value="ECO:0007669"/>
    <property type="project" value="UniProtKB-KW"/>
</dbReference>
<dbReference type="Gene3D" id="1.10.443.10">
    <property type="entry name" value="Intergrase catalytic core"/>
    <property type="match status" value="1"/>
</dbReference>
<dbReference type="CDD" id="cd00796">
    <property type="entry name" value="INT_Rci_Hp1_C"/>
    <property type="match status" value="1"/>
</dbReference>
<keyword evidence="4" id="KW-0233">DNA recombination</keyword>
<dbReference type="KEGG" id="asz:ASN_1744"/>
<dbReference type="EMBL" id="LN606600">
    <property type="protein sequence ID" value="CEF41081.1"/>
    <property type="molecule type" value="Genomic_DNA"/>
</dbReference>
<evidence type="ECO:0000256" key="5">
    <source>
        <dbReference type="SAM" id="MobiDB-lite"/>
    </source>
</evidence>
<sequence length="346" mass="38765">MSRPKSATPTYSLCNRGGKYYVQWWDGKQSKRLSLGTTDREEAKRALRQFLAGVDSPAAPNCPLISDILAGYIQDRTGRVRNIASIQYACAALNEHLGDLRPDHITTQVSRKYAQKRRAQGRRGATGHGKPLSDGTIIKEIVTLRAALRWAVNERWIQTAPKIEAPPSPHAKERWLTRAEVKRLLDVTGTPHVRLFIQLALYTGARTSAILELQWDQVDFERNVINYGTGSGNKKRAIVPIIPELREVLWEAATIRTRDCVIEFRGGPVASIRHAFRERVKAAGLQDVTPHTLRHTCATWMVMQGVPFEMVAKFLGNSVDMIERVYGHHSPDWLRKAATALSGFAG</sequence>
<organism evidence="7 8">
    <name type="scientific">Acetobacter senegalensis</name>
    <dbReference type="NCBI Taxonomy" id="446692"/>
    <lineage>
        <taxon>Bacteria</taxon>
        <taxon>Pseudomonadati</taxon>
        <taxon>Pseudomonadota</taxon>
        <taxon>Alphaproteobacteria</taxon>
        <taxon>Acetobacterales</taxon>
        <taxon>Acetobacteraceae</taxon>
        <taxon>Acetobacter</taxon>
    </lineage>
</organism>
<proteinExistence type="inferred from homology"/>
<keyword evidence="2" id="KW-0229">DNA integration</keyword>
<dbReference type="InterPro" id="IPR050090">
    <property type="entry name" value="Tyrosine_recombinase_XerCD"/>
</dbReference>
<comment type="similarity">
    <text evidence="1">Belongs to the 'phage' integrase family.</text>
</comment>
<dbReference type="GO" id="GO:0003677">
    <property type="term" value="F:DNA binding"/>
    <property type="evidence" value="ECO:0007669"/>
    <property type="project" value="UniProtKB-KW"/>
</dbReference>
<dbReference type="SUPFAM" id="SSF56349">
    <property type="entry name" value="DNA breaking-rejoining enzymes"/>
    <property type="match status" value="1"/>
</dbReference>
<evidence type="ECO:0000256" key="3">
    <source>
        <dbReference type="ARBA" id="ARBA00023125"/>
    </source>
</evidence>
<dbReference type="AlphaFoldDB" id="A0A0U5ETS7"/>
<evidence type="ECO:0000313" key="7">
    <source>
        <dbReference type="EMBL" id="CEF41081.1"/>
    </source>
</evidence>
<feature type="region of interest" description="Disordered" evidence="5">
    <location>
        <begin position="111"/>
        <end position="131"/>
    </location>
</feature>
<dbReference type="InterPro" id="IPR010998">
    <property type="entry name" value="Integrase_recombinase_N"/>
</dbReference>